<dbReference type="Pfam" id="PF00534">
    <property type="entry name" value="Glycos_transf_1"/>
    <property type="match status" value="1"/>
</dbReference>
<name>A0A0J6SSK3_9HYPH</name>
<accession>A0A0J6SSK3</accession>
<gene>
    <name evidence="2" type="ORF">VQ03_20165</name>
</gene>
<dbReference type="EMBL" id="LABZ01000145">
    <property type="protein sequence ID" value="KMO36679.1"/>
    <property type="molecule type" value="Genomic_DNA"/>
</dbReference>
<dbReference type="CDD" id="cd03801">
    <property type="entry name" value="GT4_PimA-like"/>
    <property type="match status" value="1"/>
</dbReference>
<keyword evidence="2" id="KW-0808">Transferase</keyword>
<dbReference type="InterPro" id="IPR001296">
    <property type="entry name" value="Glyco_trans_1"/>
</dbReference>
<proteinExistence type="predicted"/>
<dbReference type="Gene3D" id="3.40.50.2000">
    <property type="entry name" value="Glycogen Phosphorylase B"/>
    <property type="match status" value="1"/>
</dbReference>
<feature type="domain" description="Glycosyl transferase family 1" evidence="1">
    <location>
        <begin position="531"/>
        <end position="586"/>
    </location>
</feature>
<dbReference type="SUPFAM" id="SSF53756">
    <property type="entry name" value="UDP-Glycosyltransferase/glycogen phosphorylase"/>
    <property type="match status" value="1"/>
</dbReference>
<dbReference type="PANTHER" id="PTHR46656:SF3">
    <property type="entry name" value="PUTATIVE-RELATED"/>
    <property type="match status" value="1"/>
</dbReference>
<comment type="caution">
    <text evidence="2">The sequence shown here is derived from an EMBL/GenBank/DDBJ whole genome shotgun (WGS) entry which is preliminary data.</text>
</comment>
<dbReference type="GO" id="GO:0016757">
    <property type="term" value="F:glycosyltransferase activity"/>
    <property type="evidence" value="ECO:0007669"/>
    <property type="project" value="InterPro"/>
</dbReference>
<organism evidence="2 3">
    <name type="scientific">Methylobacterium tarhaniae</name>
    <dbReference type="NCBI Taxonomy" id="1187852"/>
    <lineage>
        <taxon>Bacteria</taxon>
        <taxon>Pseudomonadati</taxon>
        <taxon>Pseudomonadota</taxon>
        <taxon>Alphaproteobacteria</taxon>
        <taxon>Hyphomicrobiales</taxon>
        <taxon>Methylobacteriaceae</taxon>
        <taxon>Methylobacterium</taxon>
    </lineage>
</organism>
<reference evidence="2 3" key="1">
    <citation type="submission" date="2015-03" db="EMBL/GenBank/DDBJ databases">
        <title>Genome sequencing of Methylobacterium tarhaniae DSM 25844.</title>
        <authorList>
            <person name="Chaudhry V."/>
            <person name="Patil P.B."/>
        </authorList>
    </citation>
    <scope>NUCLEOTIDE SEQUENCE [LARGE SCALE GENOMIC DNA]</scope>
    <source>
        <strain evidence="2 3">DSM 25844</strain>
    </source>
</reference>
<dbReference type="PATRIC" id="fig|1187852.3.peg.1472"/>
<keyword evidence="3" id="KW-1185">Reference proteome</keyword>
<dbReference type="AlphaFoldDB" id="A0A0J6SSK3"/>
<evidence type="ECO:0000313" key="3">
    <source>
        <dbReference type="Proteomes" id="UP000036449"/>
    </source>
</evidence>
<protein>
    <submittedName>
        <fullName evidence="2">Group 1 glycosyl transferase</fullName>
    </submittedName>
</protein>
<evidence type="ECO:0000313" key="2">
    <source>
        <dbReference type="EMBL" id="KMO36679.1"/>
    </source>
</evidence>
<dbReference type="OrthoDB" id="118340at2"/>
<dbReference type="PANTHER" id="PTHR46656">
    <property type="entry name" value="PUTATIVE-RELATED"/>
    <property type="match status" value="1"/>
</dbReference>
<evidence type="ECO:0000259" key="1">
    <source>
        <dbReference type="Pfam" id="PF00534"/>
    </source>
</evidence>
<sequence>MTIRQGLTADMLVEVADRKNDPEGLITKYVQFESFRLLRERHLHDMSGTLQDRLKVLMWYLIDYVAHRSAKYEMPLSAEQIRFLNQPMPIAGASPAVTVALYNFVARELPSHIRLDQPDILKEALFWWCTQKAPISKLDRFLVTDEQTALLRLEEKWQGQEYAFNYFMARSFENDKELLGLDGGRTADRAAYFYYLLLKSYTQPHIQRLLPQDTIRRVMRLDQGGATTFDRVLAQLALPPGSGISDGKALRERGEALLRQAEIAPRHGPDRSAPSRGCGEYLIQRRDLSGPREAGLALIGPLHQTSGLGQATRLSYEILTTAEAVKPTALPFGLDNPAPVGFATDLAMVPFDRPREINLIHLNAESIPLVFAFEQGEILSDAYNIGYFFWELDKLPKCQRLGLELVDEIWVSSEYNREIYARNTSKPVINVGMAVESLPDVKPASLSQYGIPDGGTVFLTTFDSFSFIERKNPIATIEAFLAAFPDKRENATLIVKTQNRTRVPDPYQVELWKRIDQLIKQDPRIILMNETLRYGDLLALKKACDCYVSLHRSEGWGFGMIEAMQLGCPVIATAYGGNMDFCTPATAYLVDYELVGVRTEEYIFVERGSQWADPSVAQAAAAMRQVATDKAAARAKGQEAARFVAAHFSVPAIARRYGRRLQEIRARGAGSATLQRAV</sequence>
<dbReference type="Proteomes" id="UP000036449">
    <property type="component" value="Unassembled WGS sequence"/>
</dbReference>